<keyword evidence="8" id="KW-1185">Reference proteome</keyword>
<dbReference type="InterPro" id="IPR011611">
    <property type="entry name" value="PfkB_dom"/>
</dbReference>
<evidence type="ECO:0000256" key="3">
    <source>
        <dbReference type="ARBA" id="ARBA00022741"/>
    </source>
</evidence>
<accession>A0A2K1P9W1</accession>
<feature type="domain" description="Carbohydrate kinase PfkB" evidence="6">
    <location>
        <begin position="1"/>
        <end position="303"/>
    </location>
</feature>
<dbReference type="CDD" id="cd01166">
    <property type="entry name" value="KdgK"/>
    <property type="match status" value="1"/>
</dbReference>
<dbReference type="Gene3D" id="3.40.1190.20">
    <property type="match status" value="1"/>
</dbReference>
<evidence type="ECO:0000256" key="4">
    <source>
        <dbReference type="ARBA" id="ARBA00022777"/>
    </source>
</evidence>
<keyword evidence="5" id="KW-0067">ATP-binding</keyword>
<comment type="similarity">
    <text evidence="1">Belongs to the carbohydrate kinase PfkB family.</text>
</comment>
<protein>
    <submittedName>
        <fullName evidence="7">2-dehydro-3-deoxygluconokinase</fullName>
    </submittedName>
</protein>
<evidence type="ECO:0000256" key="1">
    <source>
        <dbReference type="ARBA" id="ARBA00010688"/>
    </source>
</evidence>
<dbReference type="Pfam" id="PF00294">
    <property type="entry name" value="PfkB"/>
    <property type="match status" value="1"/>
</dbReference>
<organism evidence="7 8">
    <name type="scientific">Petrotoga miotherma DSM 10691</name>
    <dbReference type="NCBI Taxonomy" id="1434326"/>
    <lineage>
        <taxon>Bacteria</taxon>
        <taxon>Thermotogati</taxon>
        <taxon>Thermotogota</taxon>
        <taxon>Thermotogae</taxon>
        <taxon>Petrotogales</taxon>
        <taxon>Petrotogaceae</taxon>
        <taxon>Petrotoga</taxon>
    </lineage>
</organism>
<dbReference type="PANTHER" id="PTHR43085">
    <property type="entry name" value="HEXOKINASE FAMILY MEMBER"/>
    <property type="match status" value="1"/>
</dbReference>
<dbReference type="GO" id="GO:0005524">
    <property type="term" value="F:ATP binding"/>
    <property type="evidence" value="ECO:0007669"/>
    <property type="project" value="UniProtKB-KW"/>
</dbReference>
<dbReference type="OrthoDB" id="9813569at2"/>
<dbReference type="EMBL" id="AZRM01000031">
    <property type="protein sequence ID" value="PNR99584.1"/>
    <property type="molecule type" value="Genomic_DNA"/>
</dbReference>
<reference evidence="7 8" key="1">
    <citation type="submission" date="2013-12" db="EMBL/GenBank/DDBJ databases">
        <title>Comparative genomics of Petrotoga isolates.</title>
        <authorList>
            <person name="Nesbo C.L."/>
            <person name="Charchuk R."/>
            <person name="Chow K."/>
        </authorList>
    </citation>
    <scope>NUCLEOTIDE SEQUENCE [LARGE SCALE GENOMIC DNA]</scope>
    <source>
        <strain evidence="7 8">DSM 10691</strain>
    </source>
</reference>
<dbReference type="InterPro" id="IPR050306">
    <property type="entry name" value="PfkB_Carbo_kinase"/>
</dbReference>
<dbReference type="GO" id="GO:0016301">
    <property type="term" value="F:kinase activity"/>
    <property type="evidence" value="ECO:0007669"/>
    <property type="project" value="UniProtKB-KW"/>
</dbReference>
<evidence type="ECO:0000313" key="8">
    <source>
        <dbReference type="Proteomes" id="UP000236199"/>
    </source>
</evidence>
<evidence type="ECO:0000256" key="2">
    <source>
        <dbReference type="ARBA" id="ARBA00022679"/>
    </source>
</evidence>
<proteinExistence type="inferred from homology"/>
<keyword evidence="4 7" id="KW-0418">Kinase</keyword>
<dbReference type="Proteomes" id="UP000236199">
    <property type="component" value="Unassembled WGS sequence"/>
</dbReference>
<dbReference type="InterPro" id="IPR029056">
    <property type="entry name" value="Ribokinase-like"/>
</dbReference>
<name>A0A2K1P9W1_9BACT</name>
<keyword evidence="2" id="KW-0808">Transferase</keyword>
<dbReference type="PANTHER" id="PTHR43085:SF1">
    <property type="entry name" value="PSEUDOURIDINE KINASE-RELATED"/>
    <property type="match status" value="1"/>
</dbReference>
<evidence type="ECO:0000256" key="5">
    <source>
        <dbReference type="ARBA" id="ARBA00022840"/>
    </source>
</evidence>
<dbReference type="SUPFAM" id="SSF53613">
    <property type="entry name" value="Ribokinase-like"/>
    <property type="match status" value="1"/>
</dbReference>
<comment type="caution">
    <text evidence="7">The sequence shown here is derived from an EMBL/GenBank/DDBJ whole genome shotgun (WGS) entry which is preliminary data.</text>
</comment>
<keyword evidence="3" id="KW-0547">Nucleotide-binding</keyword>
<evidence type="ECO:0000313" key="7">
    <source>
        <dbReference type="EMBL" id="PNR99584.1"/>
    </source>
</evidence>
<sequence length="323" mass="36026">MKKVLGMGEIMVQFNPTEKGPLLYQRMFERHVAGSEANIIIQMQKLDVKTSFFTAVGSDPFGEIIINTLREEGVETNLVKIDEGNPTGIYFVQRSYPYPGKTTVFYYRENSAASKITCDDIKEEVFEDVDMLIISGITPALNESVRNCALKIVEMSKSRGIKVVFDTNIRIKLLKNKEKALECVQPFLEKADIVFTGMGDLNFLFKGEFEDKKNQLKELAKNTEIMVIKMGEKGAIALYDGHTYKQDSFKVPVVDELGAGDAFDGAFLASILKGYDVKTALKYGCAAGAITVSLKGDIEPLPKWNDLKLFLDIHSSGESKLLR</sequence>
<dbReference type="AlphaFoldDB" id="A0A2K1P9W1"/>
<dbReference type="RefSeq" id="WP_103079027.1">
    <property type="nucleotide sequence ID" value="NZ_AZRM01000031.1"/>
</dbReference>
<evidence type="ECO:0000259" key="6">
    <source>
        <dbReference type="Pfam" id="PF00294"/>
    </source>
</evidence>
<gene>
    <name evidence="7" type="ORF">X928_06855</name>
</gene>